<proteinExistence type="predicted"/>
<name>A0ABT0PID3_9GAMM</name>
<protein>
    <submittedName>
        <fullName evidence="1">Uncharacterized protein</fullName>
    </submittedName>
</protein>
<dbReference type="Gene3D" id="3.40.630.30">
    <property type="match status" value="1"/>
</dbReference>
<keyword evidence="2" id="KW-1185">Reference proteome</keyword>
<accession>A0ABT0PID3</accession>
<evidence type="ECO:0000313" key="2">
    <source>
        <dbReference type="Proteomes" id="UP001203338"/>
    </source>
</evidence>
<dbReference type="RefSeq" id="WP_249700331.1">
    <property type="nucleotide sequence ID" value="NZ_JAMFLX010000019.1"/>
</dbReference>
<comment type="caution">
    <text evidence="1">The sequence shown here is derived from an EMBL/GenBank/DDBJ whole genome shotgun (WGS) entry which is preliminary data.</text>
</comment>
<evidence type="ECO:0000313" key="1">
    <source>
        <dbReference type="EMBL" id="MCL6271006.1"/>
    </source>
</evidence>
<reference evidence="1 2" key="1">
    <citation type="submission" date="2022-05" db="EMBL/GenBank/DDBJ databases">
        <authorList>
            <person name="Park J.-S."/>
        </authorList>
    </citation>
    <scope>NUCLEOTIDE SEQUENCE [LARGE SCALE GENOMIC DNA]</scope>
    <source>
        <strain evidence="1 2">2012CJ34-2</strain>
    </source>
</reference>
<organism evidence="1 2">
    <name type="scientific">Parendozoicomonas callyspongiae</name>
    <dbReference type="NCBI Taxonomy" id="2942213"/>
    <lineage>
        <taxon>Bacteria</taxon>
        <taxon>Pseudomonadati</taxon>
        <taxon>Pseudomonadota</taxon>
        <taxon>Gammaproteobacteria</taxon>
        <taxon>Oceanospirillales</taxon>
        <taxon>Endozoicomonadaceae</taxon>
        <taxon>Parendozoicomonas</taxon>
    </lineage>
</organism>
<gene>
    <name evidence="1" type="ORF">M3P05_13830</name>
</gene>
<dbReference type="Proteomes" id="UP001203338">
    <property type="component" value="Unassembled WGS sequence"/>
</dbReference>
<sequence>MIRTATIEDSASISALSIQVWLETYVYSGIRDSIARYVLSTCTEQKTAEIIRAENYHYLLYIRDEHLLGYALLNTTAPCAGLIE</sequence>
<dbReference type="SUPFAM" id="SSF55729">
    <property type="entry name" value="Acyl-CoA N-acyltransferases (Nat)"/>
    <property type="match status" value="1"/>
</dbReference>
<dbReference type="EMBL" id="JAMFLX010000019">
    <property type="protein sequence ID" value="MCL6271006.1"/>
    <property type="molecule type" value="Genomic_DNA"/>
</dbReference>
<dbReference type="InterPro" id="IPR016181">
    <property type="entry name" value="Acyl_CoA_acyltransferase"/>
</dbReference>